<feature type="domain" description="HTH cro/C1-type" evidence="1">
    <location>
        <begin position="2"/>
        <end position="33"/>
    </location>
</feature>
<dbReference type="SUPFAM" id="SSF47413">
    <property type="entry name" value="lambda repressor-like DNA-binding domains"/>
    <property type="match status" value="1"/>
</dbReference>
<organism evidence="2 3">
    <name type="scientific">Thomasclavelia spiroformis DSM 1552</name>
    <dbReference type="NCBI Taxonomy" id="428126"/>
    <lineage>
        <taxon>Bacteria</taxon>
        <taxon>Bacillati</taxon>
        <taxon>Bacillota</taxon>
        <taxon>Erysipelotrichia</taxon>
        <taxon>Erysipelotrichales</taxon>
        <taxon>Coprobacillaceae</taxon>
        <taxon>Thomasclavelia</taxon>
    </lineage>
</organism>
<dbReference type="EMBL" id="ABIK02000014">
    <property type="protein sequence ID" value="EDS74473.1"/>
    <property type="molecule type" value="Genomic_DNA"/>
</dbReference>
<sequence>MQSLSKIERGVNYPTFDTLEKIMDVLGVTPNELLAGEWKYIDHTEPYIMDVIKREQDFNVSLDYLPENEYFKSEQECRFYMETKLMQYISNYITNEVVELEELMEIKQLIQRQKLERVMRVHKEMRGLDRYREQPKEYKYHSPYDDRIFRQLADIDRRNNIPNTSPELDFDEMEFEDYMKDKWNRGL</sequence>
<name>B1C489_9FIRM</name>
<evidence type="ECO:0000313" key="2">
    <source>
        <dbReference type="EMBL" id="EDS74473.1"/>
    </source>
</evidence>
<evidence type="ECO:0000259" key="1">
    <source>
        <dbReference type="PROSITE" id="PS50943"/>
    </source>
</evidence>
<dbReference type="eggNOG" id="COG1396">
    <property type="taxonomic scope" value="Bacteria"/>
</dbReference>
<protein>
    <recommendedName>
        <fullName evidence="1">HTH cro/C1-type domain-containing protein</fullName>
    </recommendedName>
</protein>
<gene>
    <name evidence="2" type="ORF">CLOSPI_02057</name>
</gene>
<dbReference type="GO" id="GO:0003677">
    <property type="term" value="F:DNA binding"/>
    <property type="evidence" value="ECO:0007669"/>
    <property type="project" value="InterPro"/>
</dbReference>
<dbReference type="CDD" id="cd00093">
    <property type="entry name" value="HTH_XRE"/>
    <property type="match status" value="1"/>
</dbReference>
<dbReference type="AlphaFoldDB" id="B1C489"/>
<accession>B1C489</accession>
<proteinExistence type="predicted"/>
<dbReference type="STRING" id="428126.CLOSPI_02057"/>
<reference evidence="2" key="2">
    <citation type="submission" date="2014-06" db="EMBL/GenBank/DDBJ databases">
        <title>Draft genome sequence of Clostridium spiroforme (DSM 1552).</title>
        <authorList>
            <person name="Sudarsanam P."/>
            <person name="Ley R."/>
            <person name="Guruge J."/>
            <person name="Turnbaugh P.J."/>
            <person name="Mahowald M."/>
            <person name="Liep D."/>
            <person name="Gordon J."/>
        </authorList>
    </citation>
    <scope>NUCLEOTIDE SEQUENCE</scope>
    <source>
        <strain evidence="2">DSM 1552</strain>
    </source>
</reference>
<dbReference type="Proteomes" id="UP000004910">
    <property type="component" value="Unassembled WGS sequence"/>
</dbReference>
<dbReference type="Pfam" id="PF01381">
    <property type="entry name" value="HTH_3"/>
    <property type="match status" value="1"/>
</dbReference>
<keyword evidence="3" id="KW-1185">Reference proteome</keyword>
<dbReference type="PROSITE" id="PS50943">
    <property type="entry name" value="HTH_CROC1"/>
    <property type="match status" value="1"/>
</dbReference>
<dbReference type="InterPro" id="IPR010982">
    <property type="entry name" value="Lambda_DNA-bd_dom_sf"/>
</dbReference>
<evidence type="ECO:0000313" key="3">
    <source>
        <dbReference type="Proteomes" id="UP000004910"/>
    </source>
</evidence>
<dbReference type="HOGENOM" id="CLU_122299_0_0_9"/>
<comment type="caution">
    <text evidence="2">The sequence shown here is derived from an EMBL/GenBank/DDBJ whole genome shotgun (WGS) entry which is preliminary data.</text>
</comment>
<dbReference type="InterPro" id="IPR001387">
    <property type="entry name" value="Cro/C1-type_HTH"/>
</dbReference>
<reference evidence="2" key="1">
    <citation type="submission" date="2008-02" db="EMBL/GenBank/DDBJ databases">
        <authorList>
            <person name="Fulton L."/>
            <person name="Clifton S."/>
            <person name="Fulton B."/>
            <person name="Xu J."/>
            <person name="Minx P."/>
            <person name="Pepin K.H."/>
            <person name="Johnson M."/>
            <person name="Thiruvilangam P."/>
            <person name="Bhonagiri V."/>
            <person name="Nash W.E."/>
            <person name="Mardis E.R."/>
            <person name="Wilson R.K."/>
        </authorList>
    </citation>
    <scope>NUCLEOTIDE SEQUENCE [LARGE SCALE GENOMIC DNA]</scope>
    <source>
        <strain evidence="2">DSM 1552</strain>
    </source>
</reference>
<dbReference type="Gene3D" id="1.10.260.40">
    <property type="entry name" value="lambda repressor-like DNA-binding domains"/>
    <property type="match status" value="1"/>
</dbReference>